<dbReference type="Proteomes" id="UP000032578">
    <property type="component" value="Unassembled WGS sequence"/>
</dbReference>
<dbReference type="InterPro" id="IPR004360">
    <property type="entry name" value="Glyas_Fos-R_dOase_dom"/>
</dbReference>
<dbReference type="OrthoDB" id="2613830at2"/>
<dbReference type="PANTHER" id="PTHR43048:SF6">
    <property type="entry name" value="BLR8189 PROTEIN"/>
    <property type="match status" value="1"/>
</dbReference>
<dbReference type="Gene3D" id="3.10.180.10">
    <property type="entry name" value="2,3-Dihydroxybiphenyl 1,2-Dioxygenase, domain 1"/>
    <property type="match status" value="1"/>
</dbReference>
<name>A0A0D7W7D1_9FLAO</name>
<accession>A0A0D7W7D1</accession>
<dbReference type="CDD" id="cd16361">
    <property type="entry name" value="VOC_ShValD_like"/>
    <property type="match status" value="1"/>
</dbReference>
<evidence type="ECO:0000259" key="2">
    <source>
        <dbReference type="PROSITE" id="PS51819"/>
    </source>
</evidence>
<evidence type="ECO:0000313" key="4">
    <source>
        <dbReference type="Proteomes" id="UP000032578"/>
    </source>
</evidence>
<dbReference type="PROSITE" id="PS51819">
    <property type="entry name" value="VOC"/>
    <property type="match status" value="1"/>
</dbReference>
<proteinExistence type="predicted"/>
<dbReference type="InterPro" id="IPR029068">
    <property type="entry name" value="Glyas_Bleomycin-R_OHBP_Dase"/>
</dbReference>
<dbReference type="Pfam" id="PF00903">
    <property type="entry name" value="Glyoxalase"/>
    <property type="match status" value="1"/>
</dbReference>
<dbReference type="InterPro" id="IPR051785">
    <property type="entry name" value="MMCE/EMCE_epimerase"/>
</dbReference>
<dbReference type="GO" id="GO:0046491">
    <property type="term" value="P:L-methylmalonyl-CoA metabolic process"/>
    <property type="evidence" value="ECO:0007669"/>
    <property type="project" value="TreeGrafter"/>
</dbReference>
<dbReference type="STRING" id="1435349.PW52_11815"/>
<feature type="domain" description="VOC" evidence="2">
    <location>
        <begin position="10"/>
        <end position="157"/>
    </location>
</feature>
<comment type="caution">
    <text evidence="3">The sequence shown here is derived from an EMBL/GenBank/DDBJ whole genome shotgun (WGS) entry which is preliminary data.</text>
</comment>
<dbReference type="EMBL" id="JTDW01000008">
    <property type="protein sequence ID" value="KJD35041.1"/>
    <property type="molecule type" value="Genomic_DNA"/>
</dbReference>
<organism evidence="3 4">
    <name type="scientific">Neotamlana sedimentorum</name>
    <dbReference type="NCBI Taxonomy" id="1435349"/>
    <lineage>
        <taxon>Bacteria</taxon>
        <taxon>Pseudomonadati</taxon>
        <taxon>Bacteroidota</taxon>
        <taxon>Flavobacteriia</taxon>
        <taxon>Flavobacteriales</taxon>
        <taxon>Flavobacteriaceae</taxon>
        <taxon>Neotamlana</taxon>
    </lineage>
</organism>
<protein>
    <submittedName>
        <fullName evidence="3">Glyoxalase</fullName>
    </submittedName>
</protein>
<dbReference type="GO" id="GO:0004493">
    <property type="term" value="F:methylmalonyl-CoA epimerase activity"/>
    <property type="evidence" value="ECO:0007669"/>
    <property type="project" value="TreeGrafter"/>
</dbReference>
<keyword evidence="1" id="KW-0479">Metal-binding</keyword>
<dbReference type="AlphaFoldDB" id="A0A0D7W7D1"/>
<dbReference type="InterPro" id="IPR037523">
    <property type="entry name" value="VOC_core"/>
</dbReference>
<gene>
    <name evidence="3" type="ORF">PW52_11815</name>
</gene>
<reference evidence="3 4" key="1">
    <citation type="submission" date="2014-11" db="EMBL/GenBank/DDBJ databases">
        <title>Tamlana sedimentorum sp. nov., isolated from shallow sand sediments of the Sea of Japan.</title>
        <authorList>
            <person name="Romanenko L.A."/>
        </authorList>
    </citation>
    <scope>NUCLEOTIDE SEQUENCE [LARGE SCALE GENOMIC DNA]</scope>
    <source>
        <strain evidence="3 4">JCM 19808</strain>
    </source>
</reference>
<keyword evidence="4" id="KW-1185">Reference proteome</keyword>
<dbReference type="PATRIC" id="fig|1435349.4.peg.3357"/>
<dbReference type="GO" id="GO:0046872">
    <property type="term" value="F:metal ion binding"/>
    <property type="evidence" value="ECO:0007669"/>
    <property type="project" value="UniProtKB-KW"/>
</dbReference>
<sequence length="170" mass="19432">MTTNKNYPKSFSHIGITVPDIKAATKFYTEVMGWYVIMEPSTVKKETKTAIGKMCIDVFGNDWETFEIAHLATSDGIGVELFSFPHGVKDAPEFNPFNTGLFHFCVQDPDIETLIEKIKAYGGKQRMPIREYYPEDKPFKMCYVEDPFGIVFEIYTHSYELTYSSGAYAK</sequence>
<dbReference type="SUPFAM" id="SSF54593">
    <property type="entry name" value="Glyoxalase/Bleomycin resistance protein/Dihydroxybiphenyl dioxygenase"/>
    <property type="match status" value="1"/>
</dbReference>
<evidence type="ECO:0000313" key="3">
    <source>
        <dbReference type="EMBL" id="KJD35041.1"/>
    </source>
</evidence>
<dbReference type="RefSeq" id="WP_044633170.1">
    <property type="nucleotide sequence ID" value="NZ_JTDW01000008.1"/>
</dbReference>
<dbReference type="PANTHER" id="PTHR43048">
    <property type="entry name" value="METHYLMALONYL-COA EPIMERASE"/>
    <property type="match status" value="1"/>
</dbReference>
<evidence type="ECO:0000256" key="1">
    <source>
        <dbReference type="ARBA" id="ARBA00022723"/>
    </source>
</evidence>